<reference evidence="8" key="1">
    <citation type="journal article" date="2002" name="Science">
        <title>The draft genome of Ciona intestinalis: insights into chordate and vertebrate origins.</title>
        <authorList>
            <person name="Dehal P."/>
            <person name="Satou Y."/>
            <person name="Campbell R.K."/>
            <person name="Chapman J."/>
            <person name="Degnan B."/>
            <person name="De Tomaso A."/>
            <person name="Davidson B."/>
            <person name="Di Gregorio A."/>
            <person name="Gelpke M."/>
            <person name="Goodstein D.M."/>
            <person name="Harafuji N."/>
            <person name="Hastings K.E."/>
            <person name="Ho I."/>
            <person name="Hotta K."/>
            <person name="Huang W."/>
            <person name="Kawashima T."/>
            <person name="Lemaire P."/>
            <person name="Martinez D."/>
            <person name="Meinertzhagen I.A."/>
            <person name="Necula S."/>
            <person name="Nonaka M."/>
            <person name="Putnam N."/>
            <person name="Rash S."/>
            <person name="Saiga H."/>
            <person name="Satake M."/>
            <person name="Terry A."/>
            <person name="Yamada L."/>
            <person name="Wang H.G."/>
            <person name="Awazu S."/>
            <person name="Azumi K."/>
            <person name="Boore J."/>
            <person name="Branno M."/>
            <person name="Chin-Bow S."/>
            <person name="DeSantis R."/>
            <person name="Doyle S."/>
            <person name="Francino P."/>
            <person name="Keys D.N."/>
            <person name="Haga S."/>
            <person name="Hayashi H."/>
            <person name="Hino K."/>
            <person name="Imai K.S."/>
            <person name="Inaba K."/>
            <person name="Kano S."/>
            <person name="Kobayashi K."/>
            <person name="Kobayashi M."/>
            <person name="Lee B.I."/>
            <person name="Makabe K.W."/>
            <person name="Manohar C."/>
            <person name="Matassi G."/>
            <person name="Medina M."/>
            <person name="Mochizuki Y."/>
            <person name="Mount S."/>
            <person name="Morishita T."/>
            <person name="Miura S."/>
            <person name="Nakayama A."/>
            <person name="Nishizaka S."/>
            <person name="Nomoto H."/>
            <person name="Ohta F."/>
            <person name="Oishi K."/>
            <person name="Rigoutsos I."/>
            <person name="Sano M."/>
            <person name="Sasaki A."/>
            <person name="Sasakura Y."/>
            <person name="Shoguchi E."/>
            <person name="Shin-i T."/>
            <person name="Spagnuolo A."/>
            <person name="Stainier D."/>
            <person name="Suzuki M.M."/>
            <person name="Tassy O."/>
            <person name="Takatori N."/>
            <person name="Tokuoka M."/>
            <person name="Yagi K."/>
            <person name="Yoshizaki F."/>
            <person name="Wada S."/>
            <person name="Zhang C."/>
            <person name="Hyatt P.D."/>
            <person name="Larimer F."/>
            <person name="Detter C."/>
            <person name="Doggett N."/>
            <person name="Glavina T."/>
            <person name="Hawkins T."/>
            <person name="Richardson P."/>
            <person name="Lucas S."/>
            <person name="Kohara Y."/>
            <person name="Levine M."/>
            <person name="Satoh N."/>
            <person name="Rokhsar D.S."/>
        </authorList>
    </citation>
    <scope>NUCLEOTIDE SEQUENCE [LARGE SCALE GENOMIC DNA]</scope>
</reference>
<evidence type="ECO:0000256" key="5">
    <source>
        <dbReference type="ARBA" id="ARBA00023136"/>
    </source>
</evidence>
<feature type="transmembrane region" description="Helical" evidence="6">
    <location>
        <begin position="199"/>
        <end position="218"/>
    </location>
</feature>
<evidence type="ECO:0000256" key="4">
    <source>
        <dbReference type="ARBA" id="ARBA00022989"/>
    </source>
</evidence>
<feature type="transmembrane region" description="Helical" evidence="6">
    <location>
        <begin position="585"/>
        <end position="603"/>
    </location>
</feature>
<evidence type="ECO:0008006" key="9">
    <source>
        <dbReference type="Google" id="ProtNLM"/>
    </source>
</evidence>
<feature type="transmembrane region" description="Helical" evidence="6">
    <location>
        <begin position="75"/>
        <end position="96"/>
    </location>
</feature>
<feature type="transmembrane region" description="Helical" evidence="6">
    <location>
        <begin position="329"/>
        <end position="350"/>
    </location>
</feature>
<comment type="similarity">
    <text evidence="2">Belongs to the autoinducer-2 exporter (AI-2E) (TC 2.A.86) family.</text>
</comment>
<dbReference type="PANTHER" id="PTHR21716">
    <property type="entry name" value="TRANSMEMBRANE PROTEIN"/>
    <property type="match status" value="1"/>
</dbReference>
<evidence type="ECO:0000256" key="3">
    <source>
        <dbReference type="ARBA" id="ARBA00022692"/>
    </source>
</evidence>
<proteinExistence type="inferred from homology"/>
<dbReference type="EMBL" id="EAAA01001876">
    <property type="status" value="NOT_ANNOTATED_CDS"/>
    <property type="molecule type" value="Genomic_DNA"/>
</dbReference>
<feature type="transmembrane region" description="Helical" evidence="6">
    <location>
        <begin position="12"/>
        <end position="31"/>
    </location>
</feature>
<feature type="transmembrane region" description="Helical" evidence="6">
    <location>
        <begin position="533"/>
        <end position="554"/>
    </location>
</feature>
<evidence type="ECO:0000313" key="8">
    <source>
        <dbReference type="Proteomes" id="UP000008144"/>
    </source>
</evidence>
<evidence type="ECO:0000256" key="1">
    <source>
        <dbReference type="ARBA" id="ARBA00004141"/>
    </source>
</evidence>
<dbReference type="InParanoid" id="H2XLX2"/>
<dbReference type="FunCoup" id="H2XLX2">
    <property type="interactions" value="498"/>
</dbReference>
<keyword evidence="3 6" id="KW-0812">Transmembrane</keyword>
<evidence type="ECO:0000313" key="7">
    <source>
        <dbReference type="Ensembl" id="ENSCINP00000030654.1"/>
    </source>
</evidence>
<dbReference type="GO" id="GO:0016020">
    <property type="term" value="C:membrane"/>
    <property type="evidence" value="ECO:0007669"/>
    <property type="project" value="UniProtKB-SubCell"/>
</dbReference>
<dbReference type="HOGENOM" id="CLU_005960_0_0_1"/>
<feature type="transmembrane region" description="Helical" evidence="6">
    <location>
        <begin position="615"/>
        <end position="643"/>
    </location>
</feature>
<evidence type="ECO:0000256" key="2">
    <source>
        <dbReference type="ARBA" id="ARBA00009773"/>
    </source>
</evidence>
<reference evidence="7" key="2">
    <citation type="journal article" date="2008" name="Genome Biol.">
        <title>Improved genome assembly and evidence-based global gene model set for the chordate Ciona intestinalis: new insight into intron and operon populations.</title>
        <authorList>
            <person name="Satou Y."/>
            <person name="Mineta K."/>
            <person name="Ogasawara M."/>
            <person name="Sasakura Y."/>
            <person name="Shoguchi E."/>
            <person name="Ueno K."/>
            <person name="Yamada L."/>
            <person name="Matsumoto J."/>
            <person name="Wasserscheid J."/>
            <person name="Dewar K."/>
            <person name="Wiley G.B."/>
            <person name="Macmil S.L."/>
            <person name="Roe B.A."/>
            <person name="Zeller R.W."/>
            <person name="Hastings K.E."/>
            <person name="Lemaire P."/>
            <person name="Lindquist E."/>
            <person name="Endo T."/>
            <person name="Hotta K."/>
            <person name="Inaba K."/>
        </authorList>
    </citation>
    <scope>NUCLEOTIDE SEQUENCE [LARGE SCALE GENOMIC DNA]</scope>
    <source>
        <strain evidence="7">wild type</strain>
    </source>
</reference>
<feature type="transmembrane region" description="Helical" evidence="6">
    <location>
        <begin position="239"/>
        <end position="265"/>
    </location>
</feature>
<dbReference type="Ensembl" id="ENSCINT00000037234.1">
    <property type="protein sequence ID" value="ENSCINP00000030654.1"/>
    <property type="gene ID" value="ENSCING00000018429.1"/>
</dbReference>
<reference evidence="7" key="3">
    <citation type="submission" date="2025-08" db="UniProtKB">
        <authorList>
            <consortium name="Ensembl"/>
        </authorList>
    </citation>
    <scope>IDENTIFICATION</scope>
</reference>
<dbReference type="AlphaFoldDB" id="H2XLX2"/>
<name>H2XLX2_CIOIN</name>
<protein>
    <recommendedName>
        <fullName evidence="9">Transmembrane protein 245</fullName>
    </recommendedName>
</protein>
<accession>H2XLX2</accession>
<dbReference type="PANTHER" id="PTHR21716:SF4">
    <property type="entry name" value="TRANSMEMBRANE PROTEIN 245"/>
    <property type="match status" value="1"/>
</dbReference>
<sequence length="724" mass="81668">EKPLKQALYTTGTFAIFGVVCTVAISTYFVLQVFIKPLIWGALCGSFLFPFKYTLHKLLEDWLTQSLNNGWPLLLQVLFLPISLFATFSDWLGMLLMRKWKMVLTFILVLLSCYGLHYMGLLSLMFQLGSDTILQFISMCTFILDTVHYYRIMVVAILIIGVATTFVFSLQHVLAPYFALIAWFLVFMMILGVTSSFKIPVVILILTVVCIGFITGDEDDRDADDISTQGTIRKKNSDIYFNVLFITFGVVILWMHMWIVTLMLIPLSFCLVKKLILHEKTFLFVDGVCRWCFHSPMVEIMRKSNYKHVIFVHPLPCIASSFQKGDKKLHLFILSYLPVLTSVVIILMIFTNAMFMTIFVTVKVQQESVLAIQLASNVINETVSQNPEYQAWLPDNETMHRTMDSVVDKVYLEGREWISQKLKETSTQNNNLTKVEKQILKIWDEVYHNMFVAKLKPKRRLLRQTSFKADKSGLLSRIMDLLNMNEVISWLQENVSALMSLGETVLTILRSNISLILSTVSVVWSAVLNGGTLILNLLLSFVIFFTTLFHLLSVSTDQYKPIQMIGAAIKPFFSETPFETAMQDALSGVFGASLKMFGFYGLYTWVNHSMFGANLVYMPSVLAALFGVVPLLTTYWVCIPAALEIWLLQGNPLRAICLTVFQFLPTLFVDAAIYKDISSSGGGGHPYITGLAVAGGVYTFGLEGAIAGPLILCFLLVVVNMYAA</sequence>
<dbReference type="OMA" id="CVHFFWK"/>
<dbReference type="GeneTree" id="ENSGT00390000001667"/>
<dbReference type="Proteomes" id="UP000008144">
    <property type="component" value="Chromosome 4"/>
</dbReference>
<keyword evidence="5 6" id="KW-0472">Membrane</keyword>
<feature type="transmembrane region" description="Helical" evidence="6">
    <location>
        <begin position="175"/>
        <end position="193"/>
    </location>
</feature>
<dbReference type="InterPro" id="IPR002549">
    <property type="entry name" value="AI-2E-like"/>
</dbReference>
<evidence type="ECO:0000256" key="6">
    <source>
        <dbReference type="SAM" id="Phobius"/>
    </source>
</evidence>
<reference evidence="7" key="4">
    <citation type="submission" date="2025-09" db="UniProtKB">
        <authorList>
            <consortium name="Ensembl"/>
        </authorList>
    </citation>
    <scope>IDENTIFICATION</scope>
</reference>
<dbReference type="STRING" id="7719.ENSCINP00000030654"/>
<feature type="transmembrane region" description="Helical" evidence="6">
    <location>
        <begin position="655"/>
        <end position="674"/>
    </location>
</feature>
<feature type="transmembrane region" description="Helical" evidence="6">
    <location>
        <begin position="508"/>
        <end position="527"/>
    </location>
</feature>
<comment type="subcellular location">
    <subcellularLocation>
        <location evidence="1">Membrane</location>
        <topology evidence="1">Multi-pass membrane protein</topology>
    </subcellularLocation>
</comment>
<keyword evidence="4 6" id="KW-1133">Transmembrane helix</keyword>
<keyword evidence="8" id="KW-1185">Reference proteome</keyword>
<organism evidence="7 8">
    <name type="scientific">Ciona intestinalis</name>
    <name type="common">Transparent sea squirt</name>
    <name type="synonym">Ascidia intestinalis</name>
    <dbReference type="NCBI Taxonomy" id="7719"/>
    <lineage>
        <taxon>Eukaryota</taxon>
        <taxon>Metazoa</taxon>
        <taxon>Chordata</taxon>
        <taxon>Tunicata</taxon>
        <taxon>Ascidiacea</taxon>
        <taxon>Phlebobranchia</taxon>
        <taxon>Cionidae</taxon>
        <taxon>Ciona</taxon>
    </lineage>
</organism>
<feature type="transmembrane region" description="Helical" evidence="6">
    <location>
        <begin position="148"/>
        <end position="168"/>
    </location>
</feature>
<feature type="transmembrane region" description="Helical" evidence="6">
    <location>
        <begin position="686"/>
        <end position="719"/>
    </location>
</feature>
<feature type="transmembrane region" description="Helical" evidence="6">
    <location>
        <begin position="103"/>
        <end position="128"/>
    </location>
</feature>